<comment type="caution">
    <text evidence="2">The sequence shown here is derived from an EMBL/GenBank/DDBJ whole genome shotgun (WGS) entry which is preliminary data.</text>
</comment>
<evidence type="ECO:0000313" key="2">
    <source>
        <dbReference type="EMBL" id="ORX65149.1"/>
    </source>
</evidence>
<gene>
    <name evidence="2" type="ORF">DL89DRAFT_132005</name>
</gene>
<accession>A0A1Y1VV35</accession>
<keyword evidence="1" id="KW-1133">Transmembrane helix</keyword>
<evidence type="ECO:0000256" key="1">
    <source>
        <dbReference type="SAM" id="Phobius"/>
    </source>
</evidence>
<keyword evidence="1" id="KW-0472">Membrane</keyword>
<keyword evidence="3" id="KW-1185">Reference proteome</keyword>
<keyword evidence="1" id="KW-0812">Transmembrane</keyword>
<feature type="transmembrane region" description="Helical" evidence="1">
    <location>
        <begin position="55"/>
        <end position="82"/>
    </location>
</feature>
<proteinExistence type="predicted"/>
<evidence type="ECO:0000313" key="3">
    <source>
        <dbReference type="Proteomes" id="UP000193922"/>
    </source>
</evidence>
<reference evidence="2 3" key="1">
    <citation type="submission" date="2016-07" db="EMBL/GenBank/DDBJ databases">
        <title>Pervasive Adenine N6-methylation of Active Genes in Fungi.</title>
        <authorList>
            <consortium name="DOE Joint Genome Institute"/>
            <person name="Mondo S.J."/>
            <person name="Dannebaum R.O."/>
            <person name="Kuo R.C."/>
            <person name="Labutti K."/>
            <person name="Haridas S."/>
            <person name="Kuo A."/>
            <person name="Salamov A."/>
            <person name="Ahrendt S.R."/>
            <person name="Lipzen A."/>
            <person name="Sullivan W."/>
            <person name="Andreopoulos W.B."/>
            <person name="Clum A."/>
            <person name="Lindquist E."/>
            <person name="Daum C."/>
            <person name="Ramamoorthy G.K."/>
            <person name="Gryganskyi A."/>
            <person name="Culley D."/>
            <person name="Magnuson J.K."/>
            <person name="James T.Y."/>
            <person name="O'Malley M.A."/>
            <person name="Stajich J.E."/>
            <person name="Spatafora J.W."/>
            <person name="Visel A."/>
            <person name="Grigoriev I.V."/>
        </authorList>
    </citation>
    <scope>NUCLEOTIDE SEQUENCE [LARGE SCALE GENOMIC DNA]</scope>
    <source>
        <strain evidence="2 3">ATCC 12442</strain>
    </source>
</reference>
<name>A0A1Y1VV35_9FUNG</name>
<dbReference type="Proteomes" id="UP000193922">
    <property type="component" value="Unassembled WGS sequence"/>
</dbReference>
<dbReference type="EMBL" id="MCFD01000043">
    <property type="protein sequence ID" value="ORX65149.1"/>
    <property type="molecule type" value="Genomic_DNA"/>
</dbReference>
<organism evidence="2 3">
    <name type="scientific">Linderina pennispora</name>
    <dbReference type="NCBI Taxonomy" id="61395"/>
    <lineage>
        <taxon>Eukaryota</taxon>
        <taxon>Fungi</taxon>
        <taxon>Fungi incertae sedis</taxon>
        <taxon>Zoopagomycota</taxon>
        <taxon>Kickxellomycotina</taxon>
        <taxon>Kickxellomycetes</taxon>
        <taxon>Kickxellales</taxon>
        <taxon>Kickxellaceae</taxon>
        <taxon>Linderina</taxon>
    </lineage>
</organism>
<dbReference type="RefSeq" id="XP_040739488.1">
    <property type="nucleotide sequence ID" value="XM_040883327.1"/>
</dbReference>
<sequence length="121" mass="13350">MRPVGPSRGVFGRARGLDFNNGPWLLSALFSFVKHPFSTLCPSWCVPGSLQNSKILSMICACCFLGYVLITALAGVIVHIYYKVNAQLGEDRQQRLFCPRGHIPFPHALSSGLPLLRQCNC</sequence>
<dbReference type="AlphaFoldDB" id="A0A1Y1VV35"/>
<dbReference type="GeneID" id="63799975"/>
<protein>
    <submittedName>
        <fullName evidence="2">Uncharacterized protein</fullName>
    </submittedName>
</protein>